<comment type="caution">
    <text evidence="1">The sequence shown here is derived from an EMBL/GenBank/DDBJ whole genome shotgun (WGS) entry which is preliminary data.</text>
</comment>
<organism evidence="1 2">
    <name type="scientific">Pseudaminobacter salicylatoxidans</name>
    <dbReference type="NCBI Taxonomy" id="93369"/>
    <lineage>
        <taxon>Bacteria</taxon>
        <taxon>Pseudomonadati</taxon>
        <taxon>Pseudomonadota</taxon>
        <taxon>Alphaproteobacteria</taxon>
        <taxon>Hyphomicrobiales</taxon>
        <taxon>Phyllobacteriaceae</taxon>
        <taxon>Pseudaminobacter</taxon>
    </lineage>
</organism>
<sequence length="35" mass="3874">MSAKASFVWEDPFLLEGQLSEDERMIRDAAAAFAA</sequence>
<accession>A0A316C326</accession>
<dbReference type="AlphaFoldDB" id="A0A316C326"/>
<protein>
    <recommendedName>
        <fullName evidence="3">Acyl-CoA dehydrogenase-like protein</fullName>
    </recommendedName>
</protein>
<dbReference type="Proteomes" id="UP000245396">
    <property type="component" value="Unassembled WGS sequence"/>
</dbReference>
<feature type="non-terminal residue" evidence="1">
    <location>
        <position position="35"/>
    </location>
</feature>
<evidence type="ECO:0000313" key="2">
    <source>
        <dbReference type="Proteomes" id="UP000245396"/>
    </source>
</evidence>
<evidence type="ECO:0008006" key="3">
    <source>
        <dbReference type="Google" id="ProtNLM"/>
    </source>
</evidence>
<evidence type="ECO:0000313" key="1">
    <source>
        <dbReference type="EMBL" id="PWJ79725.1"/>
    </source>
</evidence>
<gene>
    <name evidence="1" type="ORF">C7441_1141</name>
</gene>
<reference evidence="1 2" key="1">
    <citation type="submission" date="2018-05" db="EMBL/GenBank/DDBJ databases">
        <title>Genomic Encyclopedia of Type Strains, Phase IV (KMG-IV): sequencing the most valuable type-strain genomes for metagenomic binning, comparative biology and taxonomic classification.</title>
        <authorList>
            <person name="Goeker M."/>
        </authorList>
    </citation>
    <scope>NUCLEOTIDE SEQUENCE [LARGE SCALE GENOMIC DNA]</scope>
    <source>
        <strain evidence="1 2">DSM 6986</strain>
    </source>
</reference>
<name>A0A316C326_PSESE</name>
<proteinExistence type="predicted"/>
<dbReference type="EMBL" id="QGGG01000014">
    <property type="protein sequence ID" value="PWJ79725.1"/>
    <property type="molecule type" value="Genomic_DNA"/>
</dbReference>
<keyword evidence="2" id="KW-1185">Reference proteome</keyword>